<evidence type="ECO:0000256" key="8">
    <source>
        <dbReference type="ARBA" id="ARBA00023065"/>
    </source>
</evidence>
<dbReference type="InterPro" id="IPR012910">
    <property type="entry name" value="Plug_dom"/>
</dbReference>
<evidence type="ECO:0000256" key="13">
    <source>
        <dbReference type="PROSITE-ProRule" id="PRU10144"/>
    </source>
</evidence>
<feature type="domain" description="TonB-dependent receptor plug" evidence="17">
    <location>
        <begin position="53"/>
        <end position="162"/>
    </location>
</feature>
<evidence type="ECO:0000256" key="4">
    <source>
        <dbReference type="ARBA" id="ARBA00022496"/>
    </source>
</evidence>
<proteinExistence type="inferred from homology"/>
<dbReference type="PROSITE" id="PS52016">
    <property type="entry name" value="TONB_DEPENDENT_REC_3"/>
    <property type="match status" value="1"/>
</dbReference>
<evidence type="ECO:0000256" key="2">
    <source>
        <dbReference type="ARBA" id="ARBA00022448"/>
    </source>
</evidence>
<feature type="signal peptide" evidence="15">
    <location>
        <begin position="1"/>
        <end position="26"/>
    </location>
</feature>
<evidence type="ECO:0000256" key="10">
    <source>
        <dbReference type="ARBA" id="ARBA00023136"/>
    </source>
</evidence>
<dbReference type="GO" id="GO:0006826">
    <property type="term" value="P:iron ion transport"/>
    <property type="evidence" value="ECO:0007669"/>
    <property type="project" value="UniProtKB-KW"/>
</dbReference>
<keyword evidence="7" id="KW-0408">Iron</keyword>
<keyword evidence="9 14" id="KW-0798">TonB box</keyword>
<comment type="subcellular location">
    <subcellularLocation>
        <location evidence="1 12">Cell outer membrane</location>
        <topology evidence="1 12">Multi-pass membrane protein</topology>
    </subcellularLocation>
</comment>
<dbReference type="Pfam" id="PF07715">
    <property type="entry name" value="Plug"/>
    <property type="match status" value="1"/>
</dbReference>
<comment type="similarity">
    <text evidence="12 14">Belongs to the TonB-dependent receptor family.</text>
</comment>
<keyword evidence="6 15" id="KW-0732">Signal</keyword>
<evidence type="ECO:0000256" key="14">
    <source>
        <dbReference type="RuleBase" id="RU003357"/>
    </source>
</evidence>
<name>A0A562KED9_SPHWJ</name>
<dbReference type="Gene3D" id="2.40.170.20">
    <property type="entry name" value="TonB-dependent receptor, beta-barrel domain"/>
    <property type="match status" value="2"/>
</dbReference>
<keyword evidence="19" id="KW-1185">Reference proteome</keyword>
<sequence>MNYIRRYSAVLALGCSTLAIVSPAMAEQSMQDQGASADSGAIVVTARRKEERLMDVPAAISVINAETLMAKGITSPTQLTQAIPSLQQSSSGFGNSTPHFLIRGQRQQLEFMQSDQSVGVYIDEVVVPRQQGLNASLFDIANVQVLKGPQGTLFGKNQTGGAILFTSQTPQNDFGGYGSITIGDYQARKVEGAINIPITDDLQIRLAGQINRRDGYMHNISDDRYYGDTHTDGWRVSVHYAPGGAPIENWLIVAGSTQKELGALSKQFASTIGLPGVGTSGLFTLFGSPEGDALYTAAIRAQAASFGRWESGGVSPYQLPNGDNVDIKNFSVTNKTELHISDDMTLRNIFGYRYLESYQSANIGGVAGFHFIPGTTATNASASRLVLPVGPNGVPQPAGNIVCGPQSGYNCLAVGFYSFNYVEQRQISEELNLLGSMMDGKLDYILGGYYFREHGVQITSNFVPISHAPRIGIPQNEPANQSTAIFGQLTWHPVSTISVTAGLRQTWDKRETNARTVTSLRDYFPWSGGIIDADGVDATCALQDSPTTTLPNNTPGNPDNCLLSATAKFKKLTYTASVDWHPTPDTLVYAVTRKGYRSGGFNHSATLQSATNPTVLTPFNPETVTDYEVGFKSNWRFDNGMRAGLNVAAYYNKYKDIQRALTTLVGSKSVTANAANATIKGVEVEARFEPTPFLELTGYYSYIKPKFKSFIVPDNGLYRDAGDYTQSKFSGVSAHSGGATLRMHEDLPDDNGTLSASVDYYGQSGTYLQDNNWDAVTQTHLAAEFVPGYWVLGANIAWQNVMGKPFDASFNVRNLANKRYITGGVDGSTSRIGTLAYFIGEPRMFTFNLTYRF</sequence>
<evidence type="ECO:0000256" key="15">
    <source>
        <dbReference type="SAM" id="SignalP"/>
    </source>
</evidence>
<keyword evidence="18" id="KW-0675">Receptor</keyword>
<keyword evidence="8" id="KW-0406">Ion transport</keyword>
<gene>
    <name evidence="18" type="ORF">IQ35_01903</name>
</gene>
<evidence type="ECO:0000259" key="16">
    <source>
        <dbReference type="Pfam" id="PF00593"/>
    </source>
</evidence>
<keyword evidence="4" id="KW-0410">Iron transport</keyword>
<dbReference type="InterPro" id="IPR036942">
    <property type="entry name" value="Beta-barrel_TonB_sf"/>
</dbReference>
<evidence type="ECO:0000256" key="1">
    <source>
        <dbReference type="ARBA" id="ARBA00004571"/>
    </source>
</evidence>
<keyword evidence="5 12" id="KW-0812">Transmembrane</keyword>
<dbReference type="GO" id="GO:0009279">
    <property type="term" value="C:cell outer membrane"/>
    <property type="evidence" value="ECO:0007669"/>
    <property type="project" value="UniProtKB-SubCell"/>
</dbReference>
<feature type="short sequence motif" description="TonB C-terminal box" evidence="13">
    <location>
        <begin position="836"/>
        <end position="853"/>
    </location>
</feature>
<keyword evidence="3 12" id="KW-1134">Transmembrane beta strand</keyword>
<feature type="domain" description="TonB-dependent receptor-like beta-barrel" evidence="16">
    <location>
        <begin position="307"/>
        <end position="815"/>
    </location>
</feature>
<dbReference type="InterPro" id="IPR039426">
    <property type="entry name" value="TonB-dep_rcpt-like"/>
</dbReference>
<evidence type="ECO:0000256" key="6">
    <source>
        <dbReference type="ARBA" id="ARBA00022729"/>
    </source>
</evidence>
<evidence type="ECO:0000313" key="19">
    <source>
        <dbReference type="Proteomes" id="UP000316624"/>
    </source>
</evidence>
<evidence type="ECO:0000256" key="9">
    <source>
        <dbReference type="ARBA" id="ARBA00023077"/>
    </source>
</evidence>
<evidence type="ECO:0000256" key="12">
    <source>
        <dbReference type="PROSITE-ProRule" id="PRU01360"/>
    </source>
</evidence>
<dbReference type="RefSeq" id="WP_145072947.1">
    <property type="nucleotide sequence ID" value="NZ_JACIIY010000004.1"/>
</dbReference>
<dbReference type="PANTHER" id="PTHR32552">
    <property type="entry name" value="FERRICHROME IRON RECEPTOR-RELATED"/>
    <property type="match status" value="1"/>
</dbReference>
<dbReference type="PROSITE" id="PS01156">
    <property type="entry name" value="TONB_DEPENDENT_REC_2"/>
    <property type="match status" value="1"/>
</dbReference>
<dbReference type="Proteomes" id="UP000316624">
    <property type="component" value="Unassembled WGS sequence"/>
</dbReference>
<organism evidence="18 19">
    <name type="scientific">Sphingobium wenxiniae (strain DSM 21828 / CGMCC 1.7748 / JZ-1)</name>
    <dbReference type="NCBI Taxonomy" id="595605"/>
    <lineage>
        <taxon>Bacteria</taxon>
        <taxon>Pseudomonadati</taxon>
        <taxon>Pseudomonadota</taxon>
        <taxon>Alphaproteobacteria</taxon>
        <taxon>Sphingomonadales</taxon>
        <taxon>Sphingomonadaceae</taxon>
        <taxon>Sphingobium</taxon>
    </lineage>
</organism>
<comment type="caution">
    <text evidence="18">The sequence shown here is derived from an EMBL/GenBank/DDBJ whole genome shotgun (WGS) entry which is preliminary data.</text>
</comment>
<protein>
    <submittedName>
        <fullName evidence="18">Iron complex outermembrane receptor protein</fullName>
    </submittedName>
</protein>
<evidence type="ECO:0000256" key="7">
    <source>
        <dbReference type="ARBA" id="ARBA00023004"/>
    </source>
</evidence>
<dbReference type="SUPFAM" id="SSF56935">
    <property type="entry name" value="Porins"/>
    <property type="match status" value="1"/>
</dbReference>
<evidence type="ECO:0000256" key="11">
    <source>
        <dbReference type="ARBA" id="ARBA00023237"/>
    </source>
</evidence>
<reference evidence="18 19" key="1">
    <citation type="journal article" date="2015" name="Stand. Genomic Sci.">
        <title>Genomic Encyclopedia of Bacterial and Archaeal Type Strains, Phase III: the genomes of soil and plant-associated and newly described type strains.</title>
        <authorList>
            <person name="Whitman W.B."/>
            <person name="Woyke T."/>
            <person name="Klenk H.P."/>
            <person name="Zhou Y."/>
            <person name="Lilburn T.G."/>
            <person name="Beck B.J."/>
            <person name="De Vos P."/>
            <person name="Vandamme P."/>
            <person name="Eisen J.A."/>
            <person name="Garrity G."/>
            <person name="Hugenholtz P."/>
            <person name="Kyrpides N.C."/>
        </authorList>
    </citation>
    <scope>NUCLEOTIDE SEQUENCE [LARGE SCALE GENOMIC DNA]</scope>
    <source>
        <strain evidence="18 19">CGMCC 1.7748</strain>
    </source>
</reference>
<keyword evidence="10 12" id="KW-0472">Membrane</keyword>
<dbReference type="InterPro" id="IPR010917">
    <property type="entry name" value="TonB_rcpt_CS"/>
</dbReference>
<keyword evidence="2 12" id="KW-0813">Transport</keyword>
<feature type="chain" id="PRO_5022241789" evidence="15">
    <location>
        <begin position="27"/>
        <end position="853"/>
    </location>
</feature>
<dbReference type="InterPro" id="IPR000531">
    <property type="entry name" value="Beta-barrel_TonB"/>
</dbReference>
<evidence type="ECO:0000313" key="18">
    <source>
        <dbReference type="EMBL" id="TWH93694.1"/>
    </source>
</evidence>
<dbReference type="EMBL" id="VLKK01000006">
    <property type="protein sequence ID" value="TWH93694.1"/>
    <property type="molecule type" value="Genomic_DNA"/>
</dbReference>
<evidence type="ECO:0000256" key="5">
    <source>
        <dbReference type="ARBA" id="ARBA00022692"/>
    </source>
</evidence>
<accession>A0A562KED9</accession>
<evidence type="ECO:0000259" key="17">
    <source>
        <dbReference type="Pfam" id="PF07715"/>
    </source>
</evidence>
<keyword evidence="11 12" id="KW-0998">Cell outer membrane</keyword>
<evidence type="ECO:0000256" key="3">
    <source>
        <dbReference type="ARBA" id="ARBA00022452"/>
    </source>
</evidence>
<dbReference type="AlphaFoldDB" id="A0A562KED9"/>
<dbReference type="Pfam" id="PF00593">
    <property type="entry name" value="TonB_dep_Rec_b-barrel"/>
    <property type="match status" value="1"/>
</dbReference>
<dbReference type="PANTHER" id="PTHR32552:SF81">
    <property type="entry name" value="TONB-DEPENDENT OUTER MEMBRANE RECEPTOR"/>
    <property type="match status" value="1"/>
</dbReference>